<comment type="caution">
    <text evidence="3">The sequence shown here is derived from an EMBL/GenBank/DDBJ whole genome shotgun (WGS) entry which is preliminary data.</text>
</comment>
<dbReference type="InterPro" id="IPR038136">
    <property type="entry name" value="CofD-like_dom_sf"/>
</dbReference>
<keyword evidence="4" id="KW-1185">Reference proteome</keyword>
<proteinExistence type="inferred from homology"/>
<dbReference type="Proteomes" id="UP000619479">
    <property type="component" value="Unassembled WGS sequence"/>
</dbReference>
<dbReference type="Gene3D" id="3.40.50.10680">
    <property type="entry name" value="CofD-like domains"/>
    <property type="match status" value="1"/>
</dbReference>
<dbReference type="InterPro" id="IPR002882">
    <property type="entry name" value="CofD"/>
</dbReference>
<evidence type="ECO:0000313" key="4">
    <source>
        <dbReference type="Proteomes" id="UP000619479"/>
    </source>
</evidence>
<evidence type="ECO:0000313" key="3">
    <source>
        <dbReference type="EMBL" id="GID70516.1"/>
    </source>
</evidence>
<sequence>MSGGPHVVAIGGGRGLTATLRAARRYADSVMGVVATADDSGSTGRLRTALAIPAPGDLRRCLAALADVDDRPLGRAMEHRFAGTDVAGHTLGNLLLAALFEVTGDFVEATDEVARLIGMDPARSRVVPATAEPVHLTCTTTDGREVNGQYAISKTPGIDRLALDPPQVKTPNGVVDAIHRADQVVLGPGSVYTSILAAALVPEVRVALATTTAQRVYVCNMEPEPGETEGYDVAAHVAALSRHGVEADIVLVPDGTSLALGDVRLPVVRADLTGTGQATHDSWKLAVALAAIVPARTDER</sequence>
<protein>
    <recommendedName>
        <fullName evidence="2">Putative gluconeogenesis factor</fullName>
    </recommendedName>
</protein>
<dbReference type="HAMAP" id="MF_00973">
    <property type="entry name" value="Gluconeogen_factor"/>
    <property type="match status" value="1"/>
</dbReference>
<dbReference type="InterPro" id="IPR010119">
    <property type="entry name" value="Gluconeogen_factor"/>
</dbReference>
<accession>A0A919ISM6</accession>
<dbReference type="CDD" id="cd07187">
    <property type="entry name" value="YvcK_like"/>
    <property type="match status" value="1"/>
</dbReference>
<dbReference type="GO" id="GO:0008360">
    <property type="term" value="P:regulation of cell shape"/>
    <property type="evidence" value="ECO:0007669"/>
    <property type="project" value="UniProtKB-UniRule"/>
</dbReference>
<dbReference type="GO" id="GO:0043743">
    <property type="term" value="F:LPPG:FO 2-phospho-L-lactate transferase activity"/>
    <property type="evidence" value="ECO:0007669"/>
    <property type="project" value="InterPro"/>
</dbReference>
<dbReference type="Pfam" id="PF01933">
    <property type="entry name" value="CofD"/>
    <property type="match status" value="1"/>
</dbReference>
<dbReference type="EMBL" id="BOMH01000076">
    <property type="protein sequence ID" value="GID70516.1"/>
    <property type="molecule type" value="Genomic_DNA"/>
</dbReference>
<evidence type="ECO:0000256" key="2">
    <source>
        <dbReference type="HAMAP-Rule" id="MF_00973"/>
    </source>
</evidence>
<organism evidence="3 4">
    <name type="scientific">Actinoplanes cyaneus</name>
    <dbReference type="NCBI Taxonomy" id="52696"/>
    <lineage>
        <taxon>Bacteria</taxon>
        <taxon>Bacillati</taxon>
        <taxon>Actinomycetota</taxon>
        <taxon>Actinomycetes</taxon>
        <taxon>Micromonosporales</taxon>
        <taxon>Micromonosporaceae</taxon>
        <taxon>Actinoplanes</taxon>
    </lineage>
</organism>
<comment type="function">
    <text evidence="2">Required for morphogenesis under gluconeogenic growth conditions.</text>
</comment>
<keyword evidence="1 2" id="KW-0963">Cytoplasm</keyword>
<reference evidence="3" key="1">
    <citation type="submission" date="2021-01" db="EMBL/GenBank/DDBJ databases">
        <title>Whole genome shotgun sequence of Actinoplanes cyaneus NBRC 14990.</title>
        <authorList>
            <person name="Komaki H."/>
            <person name="Tamura T."/>
        </authorList>
    </citation>
    <scope>NUCLEOTIDE SEQUENCE</scope>
    <source>
        <strain evidence="3">NBRC 14990</strain>
    </source>
</reference>
<dbReference type="PANTHER" id="PTHR30135:SF3">
    <property type="entry name" value="GLUCONEOGENESIS FACTOR-RELATED"/>
    <property type="match status" value="1"/>
</dbReference>
<dbReference type="GO" id="GO:0005737">
    <property type="term" value="C:cytoplasm"/>
    <property type="evidence" value="ECO:0007669"/>
    <property type="project" value="UniProtKB-SubCell"/>
</dbReference>
<evidence type="ECO:0000256" key="1">
    <source>
        <dbReference type="ARBA" id="ARBA00022490"/>
    </source>
</evidence>
<dbReference type="AlphaFoldDB" id="A0A919ISM6"/>
<comment type="similarity">
    <text evidence="2">Belongs to the gluconeogenesis factor family.</text>
</comment>
<dbReference type="SUPFAM" id="SSF142338">
    <property type="entry name" value="CofD-like"/>
    <property type="match status" value="1"/>
</dbReference>
<comment type="subcellular location">
    <subcellularLocation>
        <location evidence="2">Cytoplasm</location>
    </subcellularLocation>
</comment>
<gene>
    <name evidence="3" type="ORF">Acy02nite_83970</name>
</gene>
<dbReference type="NCBIfam" id="TIGR01826">
    <property type="entry name" value="CofD_related"/>
    <property type="match status" value="1"/>
</dbReference>
<dbReference type="RefSeq" id="WP_203754446.1">
    <property type="nucleotide sequence ID" value="NZ_BAAAUC010000014.1"/>
</dbReference>
<dbReference type="PANTHER" id="PTHR30135">
    <property type="entry name" value="UNCHARACTERIZED PROTEIN YVCK-RELATED"/>
    <property type="match status" value="1"/>
</dbReference>
<name>A0A919ISM6_9ACTN</name>